<comment type="cofactor">
    <cofactor evidence="1 12">
        <name>Zn(2+)</name>
        <dbReference type="ChEBI" id="CHEBI:29105"/>
    </cofactor>
</comment>
<keyword evidence="5 12" id="KW-0444">Lipid biosynthesis</keyword>
<keyword evidence="7 12" id="KW-0479">Metal-binding</keyword>
<feature type="binding site" evidence="12">
    <location>
        <position position="77"/>
    </location>
    <ligand>
        <name>Zn(2+)</name>
        <dbReference type="ChEBI" id="CHEBI:29105"/>
    </ligand>
</feature>
<dbReference type="STRING" id="454194.PYK22_01272"/>
<evidence type="ECO:0000256" key="8">
    <source>
        <dbReference type="ARBA" id="ARBA00022801"/>
    </source>
</evidence>
<evidence type="ECO:0000256" key="9">
    <source>
        <dbReference type="ARBA" id="ARBA00022833"/>
    </source>
</evidence>
<dbReference type="EC" id="3.5.1.108" evidence="4 12"/>
<feature type="active site" description="Proton donor" evidence="12">
    <location>
        <position position="262"/>
    </location>
</feature>
<dbReference type="GO" id="GO:0016020">
    <property type="term" value="C:membrane"/>
    <property type="evidence" value="ECO:0007669"/>
    <property type="project" value="GOC"/>
</dbReference>
<evidence type="ECO:0000256" key="2">
    <source>
        <dbReference type="ARBA" id="ARBA00002923"/>
    </source>
</evidence>
<dbReference type="InterPro" id="IPR004463">
    <property type="entry name" value="UDP-acyl_GlcNac_deAcase"/>
</dbReference>
<keyword evidence="6 12" id="KW-0441">Lipid A biosynthesis</keyword>
<gene>
    <name evidence="12" type="primary">lpxC</name>
    <name evidence="13" type="ORF">PYK22_01272</name>
</gene>
<evidence type="ECO:0000256" key="1">
    <source>
        <dbReference type="ARBA" id="ARBA00001947"/>
    </source>
</evidence>
<accession>A0A0B6WY92</accession>
<keyword evidence="14" id="KW-1185">Reference proteome</keyword>
<dbReference type="AlphaFoldDB" id="A0A0B6WY92"/>
<evidence type="ECO:0000256" key="3">
    <source>
        <dbReference type="ARBA" id="ARBA00005002"/>
    </source>
</evidence>
<dbReference type="InterPro" id="IPR020568">
    <property type="entry name" value="Ribosomal_Su5_D2-typ_SF"/>
</dbReference>
<reference evidence="13 14" key="1">
    <citation type="submission" date="2013-12" db="EMBL/GenBank/DDBJ databases">
        <authorList>
            <person name="Stott M."/>
        </authorList>
    </citation>
    <scope>NUCLEOTIDE SEQUENCE [LARGE SCALE GENOMIC DNA]</scope>
    <source>
        <strain evidence="13 14">K22</strain>
    </source>
</reference>
<dbReference type="Proteomes" id="UP000031518">
    <property type="component" value="Unassembled WGS sequence"/>
</dbReference>
<proteinExistence type="inferred from homology"/>
<evidence type="ECO:0000256" key="7">
    <source>
        <dbReference type="ARBA" id="ARBA00022723"/>
    </source>
</evidence>
<dbReference type="Gene3D" id="3.30.230.20">
    <property type="entry name" value="lpxc deacetylase, domain 1"/>
    <property type="match status" value="1"/>
</dbReference>
<dbReference type="PANTHER" id="PTHR33694">
    <property type="entry name" value="UDP-3-O-ACYL-N-ACETYLGLUCOSAMINE DEACETYLASE 1, MITOCHONDRIAL-RELATED"/>
    <property type="match status" value="1"/>
</dbReference>
<dbReference type="NCBIfam" id="TIGR00325">
    <property type="entry name" value="lpxC"/>
    <property type="match status" value="1"/>
</dbReference>
<sequence>MIRQTTLAKGVETSGIGLHTGVSVTVKLHPAPPDTGYVFIRTDLGGFEIPASIEYIANCSYATTLMRTGVMLSTVEHLLAALRGCGVDNVYIEVDNLEIPIMDGSAEPFVALIERAGLIEQTAARKALRVRRRVSIEQGERRISIEPFDGYEIDCEIEFAHPIIGRQRLCVDGLDQRFFAREIAPARTFGFTAEIEQLRRANLIRGGSLDNAIVLTPEGILNPSGLRYRDEFVRHKALDIIGDLALVGLPIIGRVTAERSGHLLHALLLTRLLRDERAWEIIDAPADADREPLIMSGLV</sequence>
<dbReference type="Pfam" id="PF03331">
    <property type="entry name" value="LpxC"/>
    <property type="match status" value="1"/>
</dbReference>
<organism evidence="13 14">
    <name type="scientific">Pyrinomonas methylaliphatogenes</name>
    <dbReference type="NCBI Taxonomy" id="454194"/>
    <lineage>
        <taxon>Bacteria</taxon>
        <taxon>Pseudomonadati</taxon>
        <taxon>Acidobacteriota</taxon>
        <taxon>Blastocatellia</taxon>
        <taxon>Blastocatellales</taxon>
        <taxon>Pyrinomonadaceae</taxon>
        <taxon>Pyrinomonas</taxon>
    </lineage>
</organism>
<evidence type="ECO:0000256" key="4">
    <source>
        <dbReference type="ARBA" id="ARBA00012745"/>
    </source>
</evidence>
<dbReference type="UniPathway" id="UPA00359">
    <property type="reaction ID" value="UER00478"/>
</dbReference>
<dbReference type="InterPro" id="IPR011334">
    <property type="entry name" value="UDP-acyl_GlcNac_deAcase_C"/>
</dbReference>
<evidence type="ECO:0000313" key="14">
    <source>
        <dbReference type="Proteomes" id="UP000031518"/>
    </source>
</evidence>
<dbReference type="EMBL" id="CBXV010000004">
    <property type="protein sequence ID" value="CDM65274.1"/>
    <property type="molecule type" value="Genomic_DNA"/>
</dbReference>
<keyword evidence="10 12" id="KW-0443">Lipid metabolism</keyword>
<dbReference type="GO" id="GO:0046872">
    <property type="term" value="F:metal ion binding"/>
    <property type="evidence" value="ECO:0007669"/>
    <property type="project" value="UniProtKB-KW"/>
</dbReference>
<evidence type="ECO:0000256" key="6">
    <source>
        <dbReference type="ARBA" id="ARBA00022556"/>
    </source>
</evidence>
<feature type="binding site" evidence="12">
    <location>
        <position position="235"/>
    </location>
    <ligand>
        <name>Zn(2+)</name>
        <dbReference type="ChEBI" id="CHEBI:29105"/>
    </ligand>
</feature>
<feature type="binding site" evidence="12">
    <location>
        <position position="239"/>
    </location>
    <ligand>
        <name>Zn(2+)</name>
        <dbReference type="ChEBI" id="CHEBI:29105"/>
    </ligand>
</feature>
<dbReference type="RefSeq" id="WP_041975282.1">
    <property type="nucleotide sequence ID" value="NZ_CBXV010000004.1"/>
</dbReference>
<dbReference type="GO" id="GO:0103117">
    <property type="term" value="F:UDP-3-O-acyl-N-acetylglucosamine deacetylase activity"/>
    <property type="evidence" value="ECO:0007669"/>
    <property type="project" value="UniProtKB-UniRule"/>
</dbReference>
<comment type="function">
    <text evidence="2 12">Catalyzes the hydrolysis of UDP-3-O-myristoyl-N-acetylglucosamine to form UDP-3-O-myristoylglucosamine and acetate, the committed step in lipid A biosynthesis.</text>
</comment>
<evidence type="ECO:0000256" key="5">
    <source>
        <dbReference type="ARBA" id="ARBA00022516"/>
    </source>
</evidence>
<comment type="pathway">
    <text evidence="3 12">Glycolipid biosynthesis; lipid IV(A) biosynthesis; lipid IV(A) from (3R)-3-hydroxytetradecanoyl-[acyl-carrier-protein] and UDP-N-acetyl-alpha-D-glucosamine: step 2/6.</text>
</comment>
<evidence type="ECO:0000256" key="10">
    <source>
        <dbReference type="ARBA" id="ARBA00023098"/>
    </source>
</evidence>
<comment type="similarity">
    <text evidence="12">Belongs to the LpxC family.</text>
</comment>
<evidence type="ECO:0000313" key="13">
    <source>
        <dbReference type="EMBL" id="CDM65274.1"/>
    </source>
</evidence>
<dbReference type="GO" id="GO:0009245">
    <property type="term" value="P:lipid A biosynthetic process"/>
    <property type="evidence" value="ECO:0007669"/>
    <property type="project" value="UniProtKB-UniRule"/>
</dbReference>
<comment type="catalytic activity">
    <reaction evidence="11 12">
        <text>a UDP-3-O-[(3R)-3-hydroxyacyl]-N-acetyl-alpha-D-glucosamine + H2O = a UDP-3-O-[(3R)-3-hydroxyacyl]-alpha-D-glucosamine + acetate</text>
        <dbReference type="Rhea" id="RHEA:67816"/>
        <dbReference type="ChEBI" id="CHEBI:15377"/>
        <dbReference type="ChEBI" id="CHEBI:30089"/>
        <dbReference type="ChEBI" id="CHEBI:137740"/>
        <dbReference type="ChEBI" id="CHEBI:173225"/>
        <dbReference type="EC" id="3.5.1.108"/>
    </reaction>
</comment>
<dbReference type="InterPro" id="IPR015870">
    <property type="entry name" value="UDP-acyl_N-AcGlcN_deAcase_N"/>
</dbReference>
<dbReference type="SUPFAM" id="SSF54211">
    <property type="entry name" value="Ribosomal protein S5 domain 2-like"/>
    <property type="match status" value="2"/>
</dbReference>
<dbReference type="HAMAP" id="MF_00388">
    <property type="entry name" value="LpxC"/>
    <property type="match status" value="1"/>
</dbReference>
<dbReference type="OrthoDB" id="9772788at2"/>
<evidence type="ECO:0000256" key="11">
    <source>
        <dbReference type="ARBA" id="ARBA00024535"/>
    </source>
</evidence>
<keyword evidence="8 12" id="KW-0378">Hydrolase</keyword>
<dbReference type="Gene3D" id="3.30.1700.10">
    <property type="entry name" value="lpxc deacetylase, domain 2"/>
    <property type="match status" value="1"/>
</dbReference>
<keyword evidence="9 12" id="KW-0862">Zinc</keyword>
<reference evidence="13 14" key="2">
    <citation type="submission" date="2015-01" db="EMBL/GenBank/DDBJ databases">
        <title>Complete genome sequence of Pyrinomonas methylaliphatogenes type strain K22T.</title>
        <authorList>
            <person name="Lee K.C.Y."/>
            <person name="Power J.F."/>
            <person name="Dunfield P.F."/>
            <person name="Morgan X.C."/>
            <person name="Huttenhower C."/>
            <person name="Stott M.B."/>
        </authorList>
    </citation>
    <scope>NUCLEOTIDE SEQUENCE [LARGE SCALE GENOMIC DNA]</scope>
    <source>
        <strain evidence="13 14">K22</strain>
    </source>
</reference>
<dbReference type="PANTHER" id="PTHR33694:SF1">
    <property type="entry name" value="UDP-3-O-ACYL-N-ACETYLGLUCOSAMINE DEACETYLASE 1, MITOCHONDRIAL-RELATED"/>
    <property type="match status" value="1"/>
</dbReference>
<evidence type="ECO:0000256" key="12">
    <source>
        <dbReference type="HAMAP-Rule" id="MF_00388"/>
    </source>
</evidence>
<protein>
    <recommendedName>
        <fullName evidence="4 12">UDP-3-O-acyl-N-acetylglucosamine deacetylase</fullName>
        <shortName evidence="12">UDP-3-O-acyl-GlcNAc deacetylase</shortName>
        <ecNumber evidence="4 12">3.5.1.108</ecNumber>
    </recommendedName>
    <alternativeName>
        <fullName evidence="12">UDP-3-O-[R-3-hydroxymyristoyl]-N-acetylglucosamine deacetylase</fullName>
    </alternativeName>
</protein>
<name>A0A0B6WY92_9BACT</name>